<organism evidence="1 2">
    <name type="scientific">Galerina marginata (strain CBS 339.88)</name>
    <dbReference type="NCBI Taxonomy" id="685588"/>
    <lineage>
        <taxon>Eukaryota</taxon>
        <taxon>Fungi</taxon>
        <taxon>Dikarya</taxon>
        <taxon>Basidiomycota</taxon>
        <taxon>Agaricomycotina</taxon>
        <taxon>Agaricomycetes</taxon>
        <taxon>Agaricomycetidae</taxon>
        <taxon>Agaricales</taxon>
        <taxon>Agaricineae</taxon>
        <taxon>Strophariaceae</taxon>
        <taxon>Galerina</taxon>
    </lineage>
</organism>
<dbReference type="AlphaFoldDB" id="A0A067SPR7"/>
<dbReference type="Proteomes" id="UP000027222">
    <property type="component" value="Unassembled WGS sequence"/>
</dbReference>
<dbReference type="EMBL" id="KL142390">
    <property type="protein sequence ID" value="KDR72007.1"/>
    <property type="molecule type" value="Genomic_DNA"/>
</dbReference>
<accession>A0A067SPR7</accession>
<evidence type="ECO:0000313" key="2">
    <source>
        <dbReference type="Proteomes" id="UP000027222"/>
    </source>
</evidence>
<dbReference type="OrthoDB" id="67700at2759"/>
<keyword evidence="2" id="KW-1185">Reference proteome</keyword>
<protein>
    <submittedName>
        <fullName evidence="1">Uncharacterized protein</fullName>
    </submittedName>
</protein>
<name>A0A067SPR7_GALM3</name>
<evidence type="ECO:0000313" key="1">
    <source>
        <dbReference type="EMBL" id="KDR72007.1"/>
    </source>
</evidence>
<proteinExistence type="predicted"/>
<gene>
    <name evidence="1" type="ORF">GALMADRAFT_143358</name>
</gene>
<dbReference type="HOGENOM" id="CLU_1865249_0_0_1"/>
<reference evidence="2" key="1">
    <citation type="journal article" date="2014" name="Proc. Natl. Acad. Sci. U.S.A.">
        <title>Extensive sampling of basidiomycete genomes demonstrates inadequacy of the white-rot/brown-rot paradigm for wood decay fungi.</title>
        <authorList>
            <person name="Riley R."/>
            <person name="Salamov A.A."/>
            <person name="Brown D.W."/>
            <person name="Nagy L.G."/>
            <person name="Floudas D."/>
            <person name="Held B.W."/>
            <person name="Levasseur A."/>
            <person name="Lombard V."/>
            <person name="Morin E."/>
            <person name="Otillar R."/>
            <person name="Lindquist E.A."/>
            <person name="Sun H."/>
            <person name="LaButti K.M."/>
            <person name="Schmutz J."/>
            <person name="Jabbour D."/>
            <person name="Luo H."/>
            <person name="Baker S.E."/>
            <person name="Pisabarro A.G."/>
            <person name="Walton J.D."/>
            <person name="Blanchette R.A."/>
            <person name="Henrissat B."/>
            <person name="Martin F."/>
            <person name="Cullen D."/>
            <person name="Hibbett D.S."/>
            <person name="Grigoriev I.V."/>
        </authorList>
    </citation>
    <scope>NUCLEOTIDE SEQUENCE [LARGE SCALE GENOMIC DNA]</scope>
    <source>
        <strain evidence="2">CBS 339.88</strain>
    </source>
</reference>
<sequence length="137" mass="15064">MSARTSRQHPEEDQTQLINLKTGFRNDTGMAGMGVLLPSPGGMYVVLKLQMLGRSNFRQWVQLINHLGITELVVLGKQTLAKEYIDQPETCLSLGLVSTRTNTQPTGSIEVKLGLMPAPDADTQDYMGFKDVSAELL</sequence>